<dbReference type="AlphaFoldDB" id="A0A917C7I6"/>
<dbReference type="RefSeq" id="WP_229734376.1">
    <property type="nucleotide sequence ID" value="NZ_BMHV01000025.1"/>
</dbReference>
<protein>
    <recommendedName>
        <fullName evidence="3">MmcQ-like protein</fullName>
    </recommendedName>
</protein>
<sequence length="118" mass="13261">MITREQFNQHCATLKGSTHVIQWGGADVWKIGGKIFAIAPHVGEGEFQTISIKVNDFVYEILTQKDGIVPAPYLARAKWIQIQSPDAMTDEDLIQHVTDAYEIITTKLTKTLRHELGL</sequence>
<accession>A0A917C7I6</accession>
<gene>
    <name evidence="1" type="ORF">GCM10011332_28170</name>
</gene>
<reference evidence="1" key="1">
    <citation type="journal article" date="2014" name="Int. J. Syst. Evol. Microbiol.">
        <title>Complete genome sequence of Corynebacterium casei LMG S-19264T (=DSM 44701T), isolated from a smear-ripened cheese.</title>
        <authorList>
            <consortium name="US DOE Joint Genome Institute (JGI-PGF)"/>
            <person name="Walter F."/>
            <person name="Albersmeier A."/>
            <person name="Kalinowski J."/>
            <person name="Ruckert C."/>
        </authorList>
    </citation>
    <scope>NUCLEOTIDE SEQUENCE</scope>
    <source>
        <strain evidence="1">CGMCC 1.15254</strain>
    </source>
</reference>
<dbReference type="SUPFAM" id="SSF142906">
    <property type="entry name" value="YjbR-like"/>
    <property type="match status" value="1"/>
</dbReference>
<evidence type="ECO:0000313" key="1">
    <source>
        <dbReference type="EMBL" id="GGF72579.1"/>
    </source>
</evidence>
<reference evidence="1" key="2">
    <citation type="submission" date="2020-09" db="EMBL/GenBank/DDBJ databases">
        <authorList>
            <person name="Sun Q."/>
            <person name="Zhou Y."/>
        </authorList>
    </citation>
    <scope>NUCLEOTIDE SEQUENCE</scope>
    <source>
        <strain evidence="1">CGMCC 1.15254</strain>
    </source>
</reference>
<dbReference type="InterPro" id="IPR038056">
    <property type="entry name" value="YjbR-like_sf"/>
</dbReference>
<dbReference type="Proteomes" id="UP000632498">
    <property type="component" value="Unassembled WGS sequence"/>
</dbReference>
<dbReference type="PANTHER" id="PTHR35145:SF1">
    <property type="entry name" value="CYTOPLASMIC PROTEIN"/>
    <property type="match status" value="1"/>
</dbReference>
<dbReference type="Gene3D" id="3.90.1150.30">
    <property type="match status" value="1"/>
</dbReference>
<organism evidence="1 2">
    <name type="scientific">Terasakiella brassicae</name>
    <dbReference type="NCBI Taxonomy" id="1634917"/>
    <lineage>
        <taxon>Bacteria</taxon>
        <taxon>Pseudomonadati</taxon>
        <taxon>Pseudomonadota</taxon>
        <taxon>Alphaproteobacteria</taxon>
        <taxon>Rhodospirillales</taxon>
        <taxon>Terasakiellaceae</taxon>
        <taxon>Terasakiella</taxon>
    </lineage>
</organism>
<comment type="caution">
    <text evidence="1">The sequence shown here is derived from an EMBL/GenBank/DDBJ whole genome shotgun (WGS) entry which is preliminary data.</text>
</comment>
<name>A0A917C7I6_9PROT</name>
<evidence type="ECO:0000313" key="2">
    <source>
        <dbReference type="Proteomes" id="UP000632498"/>
    </source>
</evidence>
<proteinExistence type="predicted"/>
<dbReference type="Pfam" id="PF04237">
    <property type="entry name" value="YjbR"/>
    <property type="match status" value="1"/>
</dbReference>
<dbReference type="InterPro" id="IPR007351">
    <property type="entry name" value="YjbR"/>
</dbReference>
<dbReference type="InterPro" id="IPR058532">
    <property type="entry name" value="YjbR/MT2646/Rv2570-like"/>
</dbReference>
<dbReference type="PANTHER" id="PTHR35145">
    <property type="entry name" value="CYTOPLASMIC PROTEIN-RELATED"/>
    <property type="match status" value="1"/>
</dbReference>
<evidence type="ECO:0008006" key="3">
    <source>
        <dbReference type="Google" id="ProtNLM"/>
    </source>
</evidence>
<keyword evidence="2" id="KW-1185">Reference proteome</keyword>
<dbReference type="EMBL" id="BMHV01000025">
    <property type="protein sequence ID" value="GGF72579.1"/>
    <property type="molecule type" value="Genomic_DNA"/>
</dbReference>